<comment type="caution">
    <text evidence="31">The sequence shown here is derived from an EMBL/GenBank/DDBJ whole genome shotgun (WGS) entry which is preliminary data.</text>
</comment>
<feature type="domain" description="Protein kinase" evidence="27">
    <location>
        <begin position="341"/>
        <end position="613"/>
    </location>
</feature>
<keyword evidence="17" id="KW-0238">DNA-binding</keyword>
<organism evidence="31 32">
    <name type="scientific">Arabidopsis suecica</name>
    <name type="common">Swedish thale-cress</name>
    <name type="synonym">Cardaminopsis suecica</name>
    <dbReference type="NCBI Taxonomy" id="45249"/>
    <lineage>
        <taxon>Eukaryota</taxon>
        <taxon>Viridiplantae</taxon>
        <taxon>Streptophyta</taxon>
        <taxon>Embryophyta</taxon>
        <taxon>Tracheophyta</taxon>
        <taxon>Spermatophyta</taxon>
        <taxon>Magnoliopsida</taxon>
        <taxon>eudicotyledons</taxon>
        <taxon>Gunneridae</taxon>
        <taxon>Pentapetalae</taxon>
        <taxon>rosids</taxon>
        <taxon>malvids</taxon>
        <taxon>Brassicales</taxon>
        <taxon>Brassicaceae</taxon>
        <taxon>Camelineae</taxon>
        <taxon>Arabidopsis</taxon>
    </lineage>
</organism>
<feature type="domain" description="BED-type" evidence="28">
    <location>
        <begin position="985"/>
        <end position="1045"/>
    </location>
</feature>
<dbReference type="SMART" id="SM00575">
    <property type="entry name" value="ZnF_PMZ"/>
    <property type="match status" value="1"/>
</dbReference>
<evidence type="ECO:0000256" key="12">
    <source>
        <dbReference type="ARBA" id="ARBA00022771"/>
    </source>
</evidence>
<feature type="compositionally biased region" description="Acidic residues" evidence="24">
    <location>
        <begin position="953"/>
        <end position="967"/>
    </location>
</feature>
<dbReference type="CDD" id="cd14066">
    <property type="entry name" value="STKc_IRAK"/>
    <property type="match status" value="1"/>
</dbReference>
<dbReference type="PROSITE" id="PS50011">
    <property type="entry name" value="PROTEIN_KINASE_DOM"/>
    <property type="match status" value="1"/>
</dbReference>
<evidence type="ECO:0000259" key="30">
    <source>
        <dbReference type="PROSITE" id="PS51473"/>
    </source>
</evidence>
<keyword evidence="7 25" id="KW-0812">Transmembrane</keyword>
<keyword evidence="21" id="KW-0539">Nucleus</keyword>
<keyword evidence="20" id="KW-0325">Glycoprotein</keyword>
<dbReference type="GO" id="GO:0009737">
    <property type="term" value="P:response to abscisic acid"/>
    <property type="evidence" value="ECO:0007669"/>
    <property type="project" value="UniProtKB-ARBA"/>
</dbReference>
<feature type="signal peptide" evidence="26">
    <location>
        <begin position="1"/>
        <end position="27"/>
    </location>
</feature>
<sequence length="2015" mass="229898">MIMKSSAAIFLMSSLILLFQTLHGVKAGFICVGSSFPTNSSYHKNRDSLFSTLSDKVTTNGGFYNASLDGVHVVGLCRRDYDRQGCINCVEESIRQIKTSCSNRVQSFHCNSDDRDSVSCLVRTTDQSTYRILELGPATNDPSPVAIDTFAKNMTLFRQEWEAMVDRTLEAVTIDNSTTVLKYYGALKSEFSEFPNVYMMMQCTPDINSGACKRCLQASVTYFRDQNWGRQGGGICRPSCVFRWEFYPFYGAFANVTRVPAPPRALIPRTEAISITRLKGGIIAIFVVPIVINLLVFIGLIRAYTRLRKSYNGINEAQYDYGGQSKLRFDFRMILTATDDFSFENKIGQGGFGSVYKGKLPGGEEIAVKRLTRGSGQGEIEFRNEVLLLTRLQHRNLVKLLGFCNEGDEEILVYEFVPNSSLDHFIFDEEKRLLLTWDMRARIIEGVARGLVYLHEDSQLRIIHRDLKASNILLDAYMNPKVADFGMARLFNMDQTRAVTRKVVGTFGYMAPEYVRNRTFSVKTDVYSFGVVLLEMITGRSNKNYFEALGLPAYAWKCWVAGEAASIIDHVLSRSRSNEIMRFIHIGLLCVQENVSKRPTMSLVIQWLGSETIAIPLPTVAGFTNASYQAEHEAGTLSLNELSITELKQSGKLGNLGGVVEDTAIYCGREQKRMDEGVMVLVGGWKCKDNGEWRFKMSDNKYGKWVDLSFWFEGGDTVYTHQKMSPVSVDSESSLKKFKEKRQEKGGLNMYLSIDDVDVAEISSPEIRGHKDNNVVEVEVAGYMGGRMDDELACAKRGREKEVDVELATETRGWASDLEDESLRELGQSRMRAELPDTQATTLEESLDKDCPRCLDNVHGQSLQGVGIVDVEVTTIPDADAQGVSIGLEARGPGPYRDATGRDSEGFSEFGSIDLESQRSIEAEIHRSRFEENEQSRFDGVETSKSRKRPTIDIEDDDVNDNDDEDDNVKGKTSAQEGPEPKKRKQYANCWEHFTVIWKKDRTGKEVERAQCNHCKNDYAYDPHKNGTKSYNRHLEKCKIRLRNADIGKMMVNAEAKLQARKIDHLVFREMVAKCIIQHDLPFAYVEYERVRSVWKYLNPDVKFITRNTTAADVFKWYENETENLKRELAELPGRISFTTDLWTAITQEGYMCLTAHYIDRNWKLNNKIIAFFAFPPPHTGMHITMEILQKWWNSTYKMLDRALKYRAAFTNLKVIDARNYNSLPTEEEWHRLKQVCEFLEPFDVITNLISGSSYPTSNLYFMQVWKINDWLVSNTSNQDEIIRKMIIPMRERFDKYWEEIGDVFAMATVFDPRFKLTLVDFCFAKLGKSDAKIKIDDLRTKLKTLFESYENKSIFTSSSTETRETNQQSEKNAEQKKCFGNYEDFFAFRKETVVSSGKSSLDMYLDEPPLDTNNFESWDILNYWKDNTQRYGALASMACDILSIPITTVASESSFSIGARVLNKYRSRLLPKHVQALICSRNWLKGFEAYENEEAEVYVELEDEKVPTYESIILVGTRSHHGLMVLCLNTIFDMIKSDKSSDEFEMTCSYLEVYNEPAGRPVRPMGNAGRVWASFCRPRSLAGRPVMDWKEEWPIADSPFGRGPVRLTPLEASASEEEGQSDVEVGDEMLMCRDAVPFKDNAAGVASDKANMNLRKGGDAIYIGWIFNNKVELHKTLTMYSMKRLFNFCIKASDKTRVIAVCDDKKCDWRVYATFHENSEKVEIRTATLKHTCDVEARSKYGMKATRSMLGELLKTKYTHGKKGPRACELPEIVLAELPYMKAWHAAIYVGLRTVHSLAKHACCTVHLFRNVVHNFQCEGLVKMVSMAARSYTVGDLRYWFEEIQKRNIQCAKYLVEIKLSHRTLAYFPGMRYIVMRSNISESLNAAIQKAIDFPVVTMVEFIRTMLMRWFCERRQTAAKTKIRCTPKIEDLLIDHLKLATDCAVIAADEWIYQVNDSFGMIFTVDLEKKTCTCRVFDVLMVPCCHALAAVGVRNVDIYSLIGDYAFVTEWRKL</sequence>
<keyword evidence="8" id="KW-0479">Metal-binding</keyword>
<feature type="binding site" evidence="23">
    <location>
        <position position="369"/>
    </location>
    <ligand>
        <name>ATP</name>
        <dbReference type="ChEBI" id="CHEBI:30616"/>
    </ligand>
</feature>
<feature type="region of interest" description="Disordered" evidence="24">
    <location>
        <begin position="884"/>
        <end position="985"/>
    </location>
</feature>
<dbReference type="Pfam" id="PF03108">
    <property type="entry name" value="DBD_Tnp_Mut"/>
    <property type="match status" value="1"/>
</dbReference>
<evidence type="ECO:0000256" key="7">
    <source>
        <dbReference type="ARBA" id="ARBA00022692"/>
    </source>
</evidence>
<dbReference type="FunFam" id="3.30.430.20:FF:000007">
    <property type="entry name" value="Cysteine-rich receptor-like protein kinase 11"/>
    <property type="match status" value="1"/>
</dbReference>
<dbReference type="PROSITE" id="PS00107">
    <property type="entry name" value="PROTEIN_KINASE_ATP"/>
    <property type="match status" value="1"/>
</dbReference>
<evidence type="ECO:0000256" key="4">
    <source>
        <dbReference type="ARBA" id="ARBA00022527"/>
    </source>
</evidence>
<dbReference type="Pfam" id="PF01657">
    <property type="entry name" value="Stress-antifung"/>
    <property type="match status" value="2"/>
</dbReference>
<evidence type="ECO:0000256" key="17">
    <source>
        <dbReference type="ARBA" id="ARBA00023125"/>
    </source>
</evidence>
<dbReference type="GO" id="GO:0046983">
    <property type="term" value="F:protein dimerization activity"/>
    <property type="evidence" value="ECO:0007669"/>
    <property type="project" value="InterPro"/>
</dbReference>
<keyword evidence="6" id="KW-0808">Transferase</keyword>
<evidence type="ECO:0000256" key="10">
    <source>
        <dbReference type="ARBA" id="ARBA00022737"/>
    </source>
</evidence>
<evidence type="ECO:0000256" key="3">
    <source>
        <dbReference type="ARBA" id="ARBA00011738"/>
    </source>
</evidence>
<evidence type="ECO:0000256" key="15">
    <source>
        <dbReference type="ARBA" id="ARBA00022840"/>
    </source>
</evidence>
<evidence type="ECO:0000259" key="29">
    <source>
        <dbReference type="PROSITE" id="PS50966"/>
    </source>
</evidence>
<dbReference type="InterPro" id="IPR017441">
    <property type="entry name" value="Protein_kinase_ATP_BS"/>
</dbReference>
<dbReference type="GO" id="GO:0008270">
    <property type="term" value="F:zinc ion binding"/>
    <property type="evidence" value="ECO:0007669"/>
    <property type="project" value="UniProtKB-KW"/>
</dbReference>
<evidence type="ECO:0000256" key="20">
    <source>
        <dbReference type="ARBA" id="ARBA00023180"/>
    </source>
</evidence>
<feature type="domain" description="Gnk2-homologous" evidence="30">
    <location>
        <begin position="142"/>
        <end position="249"/>
    </location>
</feature>
<evidence type="ECO:0000259" key="27">
    <source>
        <dbReference type="PROSITE" id="PS50011"/>
    </source>
</evidence>
<comment type="subunit">
    <text evidence="3">Homodimer.</text>
</comment>
<dbReference type="InterPro" id="IPR004332">
    <property type="entry name" value="Transposase_MuDR"/>
</dbReference>
<keyword evidence="18 25" id="KW-0472">Membrane</keyword>
<feature type="domain" description="Gnk2-homologous" evidence="30">
    <location>
        <begin position="24"/>
        <end position="129"/>
    </location>
</feature>
<evidence type="ECO:0000256" key="23">
    <source>
        <dbReference type="PROSITE-ProRule" id="PRU10141"/>
    </source>
</evidence>
<keyword evidence="4" id="KW-0723">Serine/threonine-protein kinase</keyword>
<feature type="compositionally biased region" description="Basic and acidic residues" evidence="24">
    <location>
        <begin position="916"/>
        <end position="945"/>
    </location>
</feature>
<gene>
    <name evidence="31" type="ORF">ISN44_As04g005410</name>
</gene>
<dbReference type="PANTHER" id="PTHR27002:SF698">
    <property type="entry name" value="CYSTEINE-RICH RECEPTOR-LIKE PROTEIN KINASE 38"/>
    <property type="match status" value="1"/>
</dbReference>
<dbReference type="PROSITE" id="PS51473">
    <property type="entry name" value="GNK2"/>
    <property type="match status" value="2"/>
</dbReference>
<evidence type="ECO:0000256" key="16">
    <source>
        <dbReference type="ARBA" id="ARBA00022989"/>
    </source>
</evidence>
<evidence type="ECO:0000256" key="9">
    <source>
        <dbReference type="ARBA" id="ARBA00022729"/>
    </source>
</evidence>
<evidence type="ECO:0000256" key="13">
    <source>
        <dbReference type="ARBA" id="ARBA00022777"/>
    </source>
</evidence>
<dbReference type="Pfam" id="PF07714">
    <property type="entry name" value="PK_Tyr_Ser-Thr"/>
    <property type="match status" value="1"/>
</dbReference>
<feature type="chain" id="PRO_5044806048" evidence="26">
    <location>
        <begin position="28"/>
        <end position="2015"/>
    </location>
</feature>
<dbReference type="InterPro" id="IPR000719">
    <property type="entry name" value="Prot_kinase_dom"/>
</dbReference>
<dbReference type="InterPro" id="IPR002902">
    <property type="entry name" value="GNK2"/>
</dbReference>
<protein>
    <submittedName>
        <fullName evidence="31">HAT C-terminal dimerization domain</fullName>
    </submittedName>
</protein>
<keyword evidence="32" id="KW-1185">Reference proteome</keyword>
<evidence type="ECO:0000256" key="2">
    <source>
        <dbReference type="ARBA" id="ARBA00004167"/>
    </source>
</evidence>
<keyword evidence="16 25" id="KW-1133">Transmembrane helix</keyword>
<dbReference type="Proteomes" id="UP000694251">
    <property type="component" value="Chromosome 4"/>
</dbReference>
<keyword evidence="11 23" id="KW-0547">Nucleotide-binding</keyword>
<evidence type="ECO:0000256" key="14">
    <source>
        <dbReference type="ARBA" id="ARBA00022833"/>
    </source>
</evidence>
<dbReference type="FunFam" id="3.30.200.20:FF:000142">
    <property type="entry name" value="Cysteine-rich receptor-like protein kinase 10"/>
    <property type="match status" value="1"/>
</dbReference>
<keyword evidence="10" id="KW-0677">Repeat</keyword>
<dbReference type="PROSITE" id="PS50808">
    <property type="entry name" value="ZF_BED"/>
    <property type="match status" value="1"/>
</dbReference>
<keyword evidence="15 23" id="KW-0067">ATP-binding</keyword>
<evidence type="ECO:0000256" key="24">
    <source>
        <dbReference type="SAM" id="MobiDB-lite"/>
    </source>
</evidence>
<proteinExistence type="predicted"/>
<keyword evidence="9 26" id="KW-0732">Signal</keyword>
<dbReference type="PROSITE" id="PS00108">
    <property type="entry name" value="PROTEIN_KINASE_ST"/>
    <property type="match status" value="1"/>
</dbReference>
<dbReference type="InterPro" id="IPR001245">
    <property type="entry name" value="Ser-Thr/Tyr_kinase_cat_dom"/>
</dbReference>
<reference evidence="31 32" key="1">
    <citation type="submission" date="2020-12" db="EMBL/GenBank/DDBJ databases">
        <title>Concerted genomic and epigenomic changes stabilize Arabidopsis allopolyploids.</title>
        <authorList>
            <person name="Chen Z."/>
        </authorList>
    </citation>
    <scope>NUCLEOTIDE SEQUENCE [LARGE SCALE GENOMIC DNA]</scope>
    <source>
        <strain evidence="31">As9502</strain>
        <tissue evidence="31">Leaf</tissue>
    </source>
</reference>
<dbReference type="Pfam" id="PF04434">
    <property type="entry name" value="SWIM"/>
    <property type="match status" value="1"/>
</dbReference>
<dbReference type="InterPro" id="IPR003656">
    <property type="entry name" value="Znf_BED"/>
</dbReference>
<feature type="transmembrane region" description="Helical" evidence="25">
    <location>
        <begin position="281"/>
        <end position="301"/>
    </location>
</feature>
<evidence type="ECO:0000256" key="26">
    <source>
        <dbReference type="SAM" id="SignalP"/>
    </source>
</evidence>
<dbReference type="SMART" id="SM00220">
    <property type="entry name" value="S_TKc"/>
    <property type="match status" value="1"/>
</dbReference>
<dbReference type="SMART" id="SM00614">
    <property type="entry name" value="ZnF_BED"/>
    <property type="match status" value="1"/>
</dbReference>
<evidence type="ECO:0000256" key="6">
    <source>
        <dbReference type="ARBA" id="ARBA00022679"/>
    </source>
</evidence>
<evidence type="ECO:0000256" key="19">
    <source>
        <dbReference type="ARBA" id="ARBA00023170"/>
    </source>
</evidence>
<comment type="subcellular location">
    <subcellularLocation>
        <location evidence="2">Membrane</location>
        <topology evidence="2">Single-pass membrane protein</topology>
    </subcellularLocation>
    <subcellularLocation>
        <location evidence="1">Nucleus</location>
    </subcellularLocation>
</comment>
<evidence type="ECO:0000256" key="25">
    <source>
        <dbReference type="SAM" id="Phobius"/>
    </source>
</evidence>
<keyword evidence="12 22" id="KW-0863">Zinc-finger</keyword>
<evidence type="ECO:0000256" key="1">
    <source>
        <dbReference type="ARBA" id="ARBA00004123"/>
    </source>
</evidence>
<evidence type="ECO:0000256" key="5">
    <source>
        <dbReference type="ARBA" id="ARBA00022553"/>
    </source>
</evidence>
<dbReference type="CDD" id="cd23509">
    <property type="entry name" value="Gnk2-like"/>
    <property type="match status" value="2"/>
</dbReference>
<keyword evidence="14" id="KW-0862">Zinc</keyword>
<dbReference type="EMBL" id="JAEFBJ010000004">
    <property type="protein sequence ID" value="KAG7619645.1"/>
    <property type="molecule type" value="Genomic_DNA"/>
</dbReference>
<evidence type="ECO:0000256" key="8">
    <source>
        <dbReference type="ARBA" id="ARBA00022723"/>
    </source>
</evidence>
<evidence type="ECO:0000256" key="22">
    <source>
        <dbReference type="PROSITE-ProRule" id="PRU00325"/>
    </source>
</evidence>
<dbReference type="PROSITE" id="PS50966">
    <property type="entry name" value="ZF_SWIM"/>
    <property type="match status" value="1"/>
</dbReference>
<name>A0A8T2E611_ARASU</name>
<dbReference type="InterPro" id="IPR025525">
    <property type="entry name" value="hAT-like_transposase_RNase-H"/>
</dbReference>
<dbReference type="FunFam" id="1.10.510.10:FF:000343">
    <property type="entry name" value="Cysteine-rich receptor-like protein kinase 28"/>
    <property type="match status" value="1"/>
</dbReference>
<evidence type="ECO:0000259" key="28">
    <source>
        <dbReference type="PROSITE" id="PS50808"/>
    </source>
</evidence>
<dbReference type="GO" id="GO:0005634">
    <property type="term" value="C:nucleus"/>
    <property type="evidence" value="ECO:0007669"/>
    <property type="project" value="UniProtKB-SubCell"/>
</dbReference>
<dbReference type="Pfam" id="PF14372">
    <property type="entry name" value="hAT-like_RNase-H"/>
    <property type="match status" value="1"/>
</dbReference>
<keyword evidence="19" id="KW-0675">Receptor</keyword>
<dbReference type="GO" id="GO:0005524">
    <property type="term" value="F:ATP binding"/>
    <property type="evidence" value="ECO:0007669"/>
    <property type="project" value="UniProtKB-UniRule"/>
</dbReference>
<evidence type="ECO:0000256" key="18">
    <source>
        <dbReference type="ARBA" id="ARBA00023136"/>
    </source>
</evidence>
<evidence type="ECO:0000256" key="21">
    <source>
        <dbReference type="ARBA" id="ARBA00023242"/>
    </source>
</evidence>
<dbReference type="InterPro" id="IPR007527">
    <property type="entry name" value="Znf_SWIM"/>
</dbReference>
<keyword evidence="13" id="KW-0418">Kinase</keyword>
<dbReference type="InterPro" id="IPR008271">
    <property type="entry name" value="Ser/Thr_kinase_AS"/>
</dbReference>
<dbReference type="Pfam" id="PF05699">
    <property type="entry name" value="Dimer_Tnp_hAT"/>
    <property type="match status" value="1"/>
</dbReference>
<keyword evidence="5" id="KW-0597">Phosphoprotein</keyword>
<evidence type="ECO:0000256" key="11">
    <source>
        <dbReference type="ARBA" id="ARBA00022741"/>
    </source>
</evidence>
<accession>A0A8T2E611</accession>
<dbReference type="GO" id="GO:0004674">
    <property type="term" value="F:protein serine/threonine kinase activity"/>
    <property type="evidence" value="ECO:0007669"/>
    <property type="project" value="UniProtKB-KW"/>
</dbReference>
<dbReference type="InterPro" id="IPR008906">
    <property type="entry name" value="HATC_C_dom"/>
</dbReference>
<dbReference type="GO" id="GO:0003677">
    <property type="term" value="F:DNA binding"/>
    <property type="evidence" value="ECO:0007669"/>
    <property type="project" value="UniProtKB-KW"/>
</dbReference>
<feature type="domain" description="SWIM-type" evidence="29">
    <location>
        <begin position="1964"/>
        <end position="1996"/>
    </location>
</feature>
<dbReference type="PANTHER" id="PTHR27002">
    <property type="entry name" value="RECEPTOR-LIKE SERINE/THREONINE-PROTEIN KINASE SD1-8"/>
    <property type="match status" value="1"/>
</dbReference>
<evidence type="ECO:0000313" key="32">
    <source>
        <dbReference type="Proteomes" id="UP000694251"/>
    </source>
</evidence>
<dbReference type="GO" id="GO:0005886">
    <property type="term" value="C:plasma membrane"/>
    <property type="evidence" value="ECO:0007669"/>
    <property type="project" value="TreeGrafter"/>
</dbReference>
<evidence type="ECO:0000313" key="31">
    <source>
        <dbReference type="EMBL" id="KAG7619645.1"/>
    </source>
</evidence>
<dbReference type="OrthoDB" id="688481at2759"/>
<dbReference type="InterPro" id="IPR006564">
    <property type="entry name" value="Znf_PMZ"/>
</dbReference>